<name>A0A9N9DQH2_9GLOM</name>
<accession>A0A9N9DQH2</accession>
<sequence length="42" mass="4432">MTRNGGDYPPYDLIELRPDLCLLGGYTSAASSGVTPDAECLV</sequence>
<evidence type="ECO:0000313" key="2">
    <source>
        <dbReference type="Proteomes" id="UP000789572"/>
    </source>
</evidence>
<organism evidence="1 2">
    <name type="scientific">Paraglomus occultum</name>
    <dbReference type="NCBI Taxonomy" id="144539"/>
    <lineage>
        <taxon>Eukaryota</taxon>
        <taxon>Fungi</taxon>
        <taxon>Fungi incertae sedis</taxon>
        <taxon>Mucoromycota</taxon>
        <taxon>Glomeromycotina</taxon>
        <taxon>Glomeromycetes</taxon>
        <taxon>Paraglomerales</taxon>
        <taxon>Paraglomeraceae</taxon>
        <taxon>Paraglomus</taxon>
    </lineage>
</organism>
<dbReference type="EMBL" id="CAJVPJ010003981">
    <property type="protein sequence ID" value="CAG8647074.1"/>
    <property type="molecule type" value="Genomic_DNA"/>
</dbReference>
<keyword evidence="2" id="KW-1185">Reference proteome</keyword>
<protein>
    <submittedName>
        <fullName evidence="1">8876_t:CDS:1</fullName>
    </submittedName>
</protein>
<reference evidence="1" key="1">
    <citation type="submission" date="2021-06" db="EMBL/GenBank/DDBJ databases">
        <authorList>
            <person name="Kallberg Y."/>
            <person name="Tangrot J."/>
            <person name="Rosling A."/>
        </authorList>
    </citation>
    <scope>NUCLEOTIDE SEQUENCE</scope>
    <source>
        <strain evidence="1">IA702</strain>
    </source>
</reference>
<gene>
    <name evidence="1" type="ORF">POCULU_LOCUS9741</name>
</gene>
<dbReference type="Proteomes" id="UP000789572">
    <property type="component" value="Unassembled WGS sequence"/>
</dbReference>
<feature type="non-terminal residue" evidence="1">
    <location>
        <position position="42"/>
    </location>
</feature>
<evidence type="ECO:0000313" key="1">
    <source>
        <dbReference type="EMBL" id="CAG8647074.1"/>
    </source>
</evidence>
<dbReference type="AlphaFoldDB" id="A0A9N9DQH2"/>
<comment type="caution">
    <text evidence="1">The sequence shown here is derived from an EMBL/GenBank/DDBJ whole genome shotgun (WGS) entry which is preliminary data.</text>
</comment>
<proteinExistence type="predicted"/>